<dbReference type="KEGG" id="emi:Emin_0289"/>
<dbReference type="HOGENOM" id="CLU_1658093_0_0_0"/>
<keyword evidence="3" id="KW-1185">Reference proteome</keyword>
<gene>
    <name evidence="2" type="ordered locus">Emin_0289</name>
</gene>
<feature type="chain" id="PRO_5002779772" description="Peptidase C39-like domain-containing protein" evidence="1">
    <location>
        <begin position="24"/>
        <end position="159"/>
    </location>
</feature>
<dbReference type="AlphaFoldDB" id="B2KBU6"/>
<proteinExistence type="predicted"/>
<evidence type="ECO:0000313" key="3">
    <source>
        <dbReference type="Proteomes" id="UP000001029"/>
    </source>
</evidence>
<dbReference type="Gene3D" id="3.90.1720.10">
    <property type="entry name" value="endopeptidase domain like (from Nostoc punctiforme)"/>
    <property type="match status" value="1"/>
</dbReference>
<dbReference type="EMBL" id="CP001055">
    <property type="protein sequence ID" value="ACC97850.1"/>
    <property type="molecule type" value="Genomic_DNA"/>
</dbReference>
<dbReference type="RefSeq" id="WP_012414465.1">
    <property type="nucleotide sequence ID" value="NC_010644.1"/>
</dbReference>
<evidence type="ECO:0000313" key="2">
    <source>
        <dbReference type="EMBL" id="ACC97850.1"/>
    </source>
</evidence>
<accession>B2KBU6</accession>
<dbReference type="Proteomes" id="UP000001029">
    <property type="component" value="Chromosome"/>
</dbReference>
<sequence>MPRIKLFNISALLLLAGILAACATGGRQLKCNIHVIDLTKQRGIYLPNTTANGIDNYLKTSPKWQKIPRKSNGKLNHDSAYEAARKGKTVLATYNTGNSRNGHIVMVYGKKKPAWSNTFKAVVPYSSGSVQGKKPKITLLSYQFRAEHEPKMNYYIYLK</sequence>
<feature type="signal peptide" evidence="1">
    <location>
        <begin position="1"/>
        <end position="23"/>
    </location>
</feature>
<dbReference type="PROSITE" id="PS51257">
    <property type="entry name" value="PROKAR_LIPOPROTEIN"/>
    <property type="match status" value="1"/>
</dbReference>
<dbReference type="OrthoDB" id="9850623at2"/>
<reference evidence="2 3" key="1">
    <citation type="journal article" date="2009" name="Appl. Environ. Microbiol.">
        <title>Genomic analysis of 'Elusimicrobium minutum,' the first cultivated representative of the phylum 'Elusimicrobia' (formerly termite group 1).</title>
        <authorList>
            <person name="Herlemann D.P.R."/>
            <person name="Geissinger O."/>
            <person name="Ikeda-Ohtsubo W."/>
            <person name="Kunin V."/>
            <person name="Sun H."/>
            <person name="Lapidus A."/>
            <person name="Hugenholtz P."/>
            <person name="Brune A."/>
        </authorList>
    </citation>
    <scope>NUCLEOTIDE SEQUENCE [LARGE SCALE GENOMIC DNA]</scope>
    <source>
        <strain evidence="2 3">Pei191</strain>
    </source>
</reference>
<keyword evidence="1" id="KW-0732">Signal</keyword>
<evidence type="ECO:0008006" key="4">
    <source>
        <dbReference type="Google" id="ProtNLM"/>
    </source>
</evidence>
<protein>
    <recommendedName>
        <fullName evidence="4">Peptidase C39-like domain-containing protein</fullName>
    </recommendedName>
</protein>
<name>B2KBU6_ELUMP</name>
<evidence type="ECO:0000256" key="1">
    <source>
        <dbReference type="SAM" id="SignalP"/>
    </source>
</evidence>
<organism evidence="2 3">
    <name type="scientific">Elusimicrobium minutum (strain Pei191)</name>
    <dbReference type="NCBI Taxonomy" id="445932"/>
    <lineage>
        <taxon>Bacteria</taxon>
        <taxon>Pseudomonadati</taxon>
        <taxon>Elusimicrobiota</taxon>
        <taxon>Elusimicrobia</taxon>
        <taxon>Elusimicrobiales</taxon>
        <taxon>Elusimicrobiaceae</taxon>
        <taxon>Elusimicrobium</taxon>
    </lineage>
</organism>